<evidence type="ECO:0000313" key="9">
    <source>
        <dbReference type="Proteomes" id="UP001497480"/>
    </source>
</evidence>
<dbReference type="GO" id="GO:0016020">
    <property type="term" value="C:membrane"/>
    <property type="evidence" value="ECO:0007669"/>
    <property type="project" value="UniProtKB-SubCell"/>
</dbReference>
<evidence type="ECO:0000256" key="7">
    <source>
        <dbReference type="RuleBase" id="RU368015"/>
    </source>
</evidence>
<keyword evidence="5 7" id="KW-1133">Transmembrane helix</keyword>
<dbReference type="EMBL" id="CAXHTB010000019">
    <property type="protein sequence ID" value="CAL0326470.1"/>
    <property type="molecule type" value="Genomic_DNA"/>
</dbReference>
<organism evidence="8 9">
    <name type="scientific">Lupinus luteus</name>
    <name type="common">European yellow lupine</name>
    <dbReference type="NCBI Taxonomy" id="3873"/>
    <lineage>
        <taxon>Eukaryota</taxon>
        <taxon>Viridiplantae</taxon>
        <taxon>Streptophyta</taxon>
        <taxon>Embryophyta</taxon>
        <taxon>Tracheophyta</taxon>
        <taxon>Spermatophyta</taxon>
        <taxon>Magnoliopsida</taxon>
        <taxon>eudicotyledons</taxon>
        <taxon>Gunneridae</taxon>
        <taxon>Pentapetalae</taxon>
        <taxon>rosids</taxon>
        <taxon>fabids</taxon>
        <taxon>Fabales</taxon>
        <taxon>Fabaceae</taxon>
        <taxon>Papilionoideae</taxon>
        <taxon>50 kb inversion clade</taxon>
        <taxon>genistoids sensu lato</taxon>
        <taxon>core genistoids</taxon>
        <taxon>Genisteae</taxon>
        <taxon>Lupinus</taxon>
    </lineage>
</organism>
<evidence type="ECO:0000256" key="6">
    <source>
        <dbReference type="ARBA" id="ARBA00023136"/>
    </source>
</evidence>
<feature type="transmembrane region" description="Helical" evidence="7">
    <location>
        <begin position="122"/>
        <end position="146"/>
    </location>
</feature>
<feature type="transmembrane region" description="Helical" evidence="7">
    <location>
        <begin position="295"/>
        <end position="313"/>
    </location>
</feature>
<accession>A0AAV1XXH2</accession>
<evidence type="ECO:0000256" key="2">
    <source>
        <dbReference type="ARBA" id="ARBA00006213"/>
    </source>
</evidence>
<dbReference type="InterPro" id="IPR037185">
    <property type="entry name" value="EmrE-like"/>
</dbReference>
<evidence type="ECO:0000256" key="5">
    <source>
        <dbReference type="ARBA" id="ARBA00022989"/>
    </source>
</evidence>
<comment type="similarity">
    <text evidence="2 7">Belongs to the purine permeases (TC 2.A.7.14) family.</text>
</comment>
<dbReference type="PANTHER" id="PTHR31376:SF1">
    <property type="entry name" value="PURINE PERMEASE 2"/>
    <property type="match status" value="1"/>
</dbReference>
<gene>
    <name evidence="8" type="ORF">LLUT_LOCUS27530</name>
</gene>
<sequence>MEEGKEAENKKFLKKILLIINCIIQITGTCGSPLVLRLYFIHGGHRVWLSSFLQAAGFPILLIPLSISYIMRRRRYHHHHITTVTTKPKIFTMKLPLFIVFTIVGLLLGLDNILYSKGLASLPVSTASLVIATQLAFTAVFAFLLVRQKFTPYSLNAIIMLILGAVVLALNGAGDGPAGESSKTYVMGFVMTLIAALLIGFILPLVELAYKKTKQTINYTLVLEIQLVASLAGSLFSLVGMIINKDFKVIPREAKHFELGETLYYVVLVAGAILSQLSSLGAMGVVFCASSLMSGIMVAMSMPLTEILAVIFYKEKFQAVKGISLALSIWGFISYFYGEFQQAKKMKKDYIKEIEQPQNHSNINYA</sequence>
<protein>
    <recommendedName>
        <fullName evidence="7">Probable purine permease</fullName>
    </recommendedName>
</protein>
<name>A0AAV1XXH2_LUPLU</name>
<feature type="transmembrane region" description="Helical" evidence="7">
    <location>
        <begin position="263"/>
        <end position="288"/>
    </location>
</feature>
<dbReference type="GO" id="GO:0005345">
    <property type="term" value="F:purine nucleobase transmembrane transporter activity"/>
    <property type="evidence" value="ECO:0007669"/>
    <property type="project" value="UniProtKB-UniRule"/>
</dbReference>
<keyword evidence="3 7" id="KW-0813">Transport</keyword>
<proteinExistence type="inferred from homology"/>
<comment type="caution">
    <text evidence="8">The sequence shown here is derived from an EMBL/GenBank/DDBJ whole genome shotgun (WGS) entry which is preliminary data.</text>
</comment>
<evidence type="ECO:0000256" key="1">
    <source>
        <dbReference type="ARBA" id="ARBA00004141"/>
    </source>
</evidence>
<dbReference type="Pfam" id="PF16913">
    <property type="entry name" value="PUNUT"/>
    <property type="match status" value="1"/>
</dbReference>
<dbReference type="Gene3D" id="1.10.3730.20">
    <property type="match status" value="1"/>
</dbReference>
<feature type="transmembrane region" description="Helical" evidence="7">
    <location>
        <begin position="221"/>
        <end position="243"/>
    </location>
</feature>
<keyword evidence="4 7" id="KW-0812">Transmembrane</keyword>
<dbReference type="PANTHER" id="PTHR31376">
    <property type="entry name" value="OS09G0467300 PROTEIN-RELATED"/>
    <property type="match status" value="1"/>
</dbReference>
<dbReference type="AlphaFoldDB" id="A0AAV1XXH2"/>
<dbReference type="GO" id="GO:0015211">
    <property type="term" value="F:purine nucleoside transmembrane transporter activity"/>
    <property type="evidence" value="ECO:0007669"/>
    <property type="project" value="UniProtKB-UniRule"/>
</dbReference>
<keyword evidence="9" id="KW-1185">Reference proteome</keyword>
<reference evidence="8 9" key="1">
    <citation type="submission" date="2024-03" db="EMBL/GenBank/DDBJ databases">
        <authorList>
            <person name="Martinez-Hernandez J."/>
        </authorList>
    </citation>
    <scope>NUCLEOTIDE SEQUENCE [LARGE SCALE GENOMIC DNA]</scope>
</reference>
<keyword evidence="6 7" id="KW-0472">Membrane</keyword>
<evidence type="ECO:0000313" key="8">
    <source>
        <dbReference type="EMBL" id="CAL0326470.1"/>
    </source>
</evidence>
<dbReference type="Proteomes" id="UP001497480">
    <property type="component" value="Unassembled WGS sequence"/>
</dbReference>
<feature type="transmembrane region" description="Helical" evidence="7">
    <location>
        <begin position="153"/>
        <end position="173"/>
    </location>
</feature>
<feature type="transmembrane region" description="Helical" evidence="7">
    <location>
        <begin position="185"/>
        <end position="209"/>
    </location>
</feature>
<comment type="subcellular location">
    <subcellularLocation>
        <location evidence="1 7">Membrane</location>
        <topology evidence="1 7">Multi-pass membrane protein</topology>
    </subcellularLocation>
</comment>
<evidence type="ECO:0000256" key="4">
    <source>
        <dbReference type="ARBA" id="ARBA00022692"/>
    </source>
</evidence>
<feature type="transmembrane region" description="Helical" evidence="7">
    <location>
        <begin position="91"/>
        <end position="110"/>
    </location>
</feature>
<evidence type="ECO:0000256" key="3">
    <source>
        <dbReference type="ARBA" id="ARBA00022448"/>
    </source>
</evidence>
<feature type="transmembrane region" description="Helical" evidence="7">
    <location>
        <begin position="16"/>
        <end position="41"/>
    </location>
</feature>
<dbReference type="SUPFAM" id="SSF103481">
    <property type="entry name" value="Multidrug resistance efflux transporter EmrE"/>
    <property type="match status" value="1"/>
</dbReference>
<feature type="transmembrane region" description="Helical" evidence="7">
    <location>
        <begin position="319"/>
        <end position="338"/>
    </location>
</feature>
<feature type="transmembrane region" description="Helical" evidence="7">
    <location>
        <begin position="47"/>
        <end position="70"/>
    </location>
</feature>
<dbReference type="InterPro" id="IPR030182">
    <property type="entry name" value="PUP_plant"/>
</dbReference>